<dbReference type="InterPro" id="IPR051333">
    <property type="entry name" value="CLIP_Serine_Protease"/>
</dbReference>
<name>A0A1R0H2H5_9FUNG</name>
<dbReference type="Pfam" id="PF00089">
    <property type="entry name" value="Trypsin"/>
    <property type="match status" value="1"/>
</dbReference>
<feature type="domain" description="Peptidase S1" evidence="1">
    <location>
        <begin position="30"/>
        <end position="267"/>
    </location>
</feature>
<accession>A0A1R0H2H5</accession>
<dbReference type="PRINTS" id="PR00722">
    <property type="entry name" value="CHYMOTRYPSIN"/>
</dbReference>
<keyword evidence="3" id="KW-1185">Reference proteome</keyword>
<evidence type="ECO:0000259" key="1">
    <source>
        <dbReference type="PROSITE" id="PS50240"/>
    </source>
</evidence>
<protein>
    <submittedName>
        <fullName evidence="2">Collagenase</fullName>
    </submittedName>
</protein>
<dbReference type="GO" id="GO:0006508">
    <property type="term" value="P:proteolysis"/>
    <property type="evidence" value="ECO:0007669"/>
    <property type="project" value="InterPro"/>
</dbReference>
<dbReference type="PROSITE" id="PS50240">
    <property type="entry name" value="TRYPSIN_DOM"/>
    <property type="match status" value="1"/>
</dbReference>
<organism evidence="2 3">
    <name type="scientific">Smittium mucronatum</name>
    <dbReference type="NCBI Taxonomy" id="133383"/>
    <lineage>
        <taxon>Eukaryota</taxon>
        <taxon>Fungi</taxon>
        <taxon>Fungi incertae sedis</taxon>
        <taxon>Zoopagomycota</taxon>
        <taxon>Kickxellomycotina</taxon>
        <taxon>Harpellomycetes</taxon>
        <taxon>Harpellales</taxon>
        <taxon>Legeriomycetaceae</taxon>
        <taxon>Smittium</taxon>
    </lineage>
</organism>
<proteinExistence type="predicted"/>
<gene>
    <name evidence="2" type="ORF">AYI68_g2532</name>
</gene>
<dbReference type="PANTHER" id="PTHR24260:SF136">
    <property type="entry name" value="GH08193P-RELATED"/>
    <property type="match status" value="1"/>
</dbReference>
<sequence>MGVCGESLGNTEISLKGEDSGFSNILKVRIAGPGSTDIKHKIVAKLTIPFLNGKEMHCTGMLIDRKNLLTAASCFEFEGVQADIAGIRVEFLGVGKYWEPLPAVVMGTEKVIKHEDYNPKTFENNIAILTLDREREDGLTYTKLHDKGGPLSGDTEIIGYGVSSKKEKAGGEKKLKSLLYSFYMVANCNDFENHGKSYCYEVKKGRGACYGDMGGPLVSLNGRGNTIVGITSHIYSIGKRGSCVETGDMVFFTLVSKYIDWIWLNAGTKNSRLSAEKGSYRLANFFHKPYDG</sequence>
<dbReference type="STRING" id="133383.A0A1R0H2H5"/>
<dbReference type="GO" id="GO:0004252">
    <property type="term" value="F:serine-type endopeptidase activity"/>
    <property type="evidence" value="ECO:0007669"/>
    <property type="project" value="InterPro"/>
</dbReference>
<dbReference type="InterPro" id="IPR043504">
    <property type="entry name" value="Peptidase_S1_PA_chymotrypsin"/>
</dbReference>
<reference evidence="2 3" key="1">
    <citation type="journal article" date="2016" name="Mol. Biol. Evol.">
        <title>Genome-Wide Survey of Gut Fungi (Harpellales) Reveals the First Horizontally Transferred Ubiquitin Gene from a Mosquito Host.</title>
        <authorList>
            <person name="Wang Y."/>
            <person name="White M.M."/>
            <person name="Kvist S."/>
            <person name="Moncalvo J.M."/>
        </authorList>
    </citation>
    <scope>NUCLEOTIDE SEQUENCE [LARGE SCALE GENOMIC DNA]</scope>
    <source>
        <strain evidence="2 3">ALG-7-W6</strain>
    </source>
</reference>
<evidence type="ECO:0000313" key="2">
    <source>
        <dbReference type="EMBL" id="OLY83330.1"/>
    </source>
</evidence>
<dbReference type="PANTHER" id="PTHR24260">
    <property type="match status" value="1"/>
</dbReference>
<dbReference type="Proteomes" id="UP000187455">
    <property type="component" value="Unassembled WGS sequence"/>
</dbReference>
<dbReference type="SMART" id="SM00020">
    <property type="entry name" value="Tryp_SPc"/>
    <property type="match status" value="1"/>
</dbReference>
<dbReference type="AlphaFoldDB" id="A0A1R0H2H5"/>
<evidence type="ECO:0000313" key="3">
    <source>
        <dbReference type="Proteomes" id="UP000187455"/>
    </source>
</evidence>
<dbReference type="Gene3D" id="2.40.10.10">
    <property type="entry name" value="Trypsin-like serine proteases"/>
    <property type="match status" value="1"/>
</dbReference>
<dbReference type="InterPro" id="IPR001254">
    <property type="entry name" value="Trypsin_dom"/>
</dbReference>
<dbReference type="SUPFAM" id="SSF50494">
    <property type="entry name" value="Trypsin-like serine proteases"/>
    <property type="match status" value="1"/>
</dbReference>
<comment type="caution">
    <text evidence="2">The sequence shown here is derived from an EMBL/GenBank/DDBJ whole genome shotgun (WGS) entry which is preliminary data.</text>
</comment>
<dbReference type="EMBL" id="LSSL01000953">
    <property type="protein sequence ID" value="OLY83330.1"/>
    <property type="molecule type" value="Genomic_DNA"/>
</dbReference>
<dbReference type="InterPro" id="IPR001314">
    <property type="entry name" value="Peptidase_S1A"/>
</dbReference>
<dbReference type="OrthoDB" id="6380398at2759"/>
<dbReference type="InterPro" id="IPR009003">
    <property type="entry name" value="Peptidase_S1_PA"/>
</dbReference>